<comment type="caution">
    <text evidence="3">The sequence shown here is derived from an EMBL/GenBank/DDBJ whole genome shotgun (WGS) entry which is preliminary data.</text>
</comment>
<gene>
    <name evidence="3" type="ORF">DI536_13895</name>
</gene>
<name>A0A2W5TCQ3_9BACT</name>
<evidence type="ECO:0000259" key="2">
    <source>
        <dbReference type="Pfam" id="PF09949"/>
    </source>
</evidence>
<keyword evidence="1" id="KW-0732">Signal</keyword>
<dbReference type="Pfam" id="PF09949">
    <property type="entry name" value="APP1_cat"/>
    <property type="match status" value="1"/>
</dbReference>
<reference evidence="3 4" key="1">
    <citation type="submission" date="2017-08" db="EMBL/GenBank/DDBJ databases">
        <title>Infants hospitalized years apart are colonized by the same room-sourced microbial strains.</title>
        <authorList>
            <person name="Brooks B."/>
            <person name="Olm M.R."/>
            <person name="Firek B.A."/>
            <person name="Baker R."/>
            <person name="Thomas B.C."/>
            <person name="Morowitz M.J."/>
            <person name="Banfield J.F."/>
        </authorList>
    </citation>
    <scope>NUCLEOTIDE SEQUENCE [LARGE SCALE GENOMIC DNA]</scope>
    <source>
        <strain evidence="3">S2_003_000_R2_14</strain>
    </source>
</reference>
<proteinExistence type="predicted"/>
<dbReference type="AlphaFoldDB" id="A0A2W5TCQ3"/>
<protein>
    <recommendedName>
        <fullName evidence="2">Phosphatidate phosphatase APP1 catalytic domain-containing protein</fullName>
    </recommendedName>
</protein>
<evidence type="ECO:0000313" key="4">
    <source>
        <dbReference type="Proteomes" id="UP000249061"/>
    </source>
</evidence>
<evidence type="ECO:0000313" key="3">
    <source>
        <dbReference type="EMBL" id="PZR12672.1"/>
    </source>
</evidence>
<sequence length="320" mass="34569">MPAMRSLVLVAFIASTVRAEPAVLLFPVVGTPASVTLSGRVLKHAPSRGSSTFERNLRRLTSSNWDSANVEVRYAGRAVKTVSGADGNFNVTLSGTEKPFAVGLSTAEASAGGVVGIATVNIVSRDAPFFVVSDLDDTLSVTNVLEGSKLVKAALLEDATTQPAVPGMSGFYECLREDKNERPGFALVSGSPAQYLDRVKQFLVLHRFPLGFGVYLRDLGPSTLSNYKQPVIRALLKELPNQVVLVGDSGEKDPEVYAQMRSEFPDRVKAIYIHDVGRSENKERFKNMVLFKEGKDAAMDAVARGLVTAECVNQVFAEKK</sequence>
<dbReference type="Proteomes" id="UP000249061">
    <property type="component" value="Unassembled WGS sequence"/>
</dbReference>
<dbReference type="PANTHER" id="PTHR28208">
    <property type="entry name" value="PHOSPHATIDATE PHOSPHATASE APP1"/>
    <property type="match status" value="1"/>
</dbReference>
<evidence type="ECO:0000256" key="1">
    <source>
        <dbReference type="SAM" id="SignalP"/>
    </source>
</evidence>
<dbReference type="GO" id="GO:0008195">
    <property type="term" value="F:phosphatidate phosphatase activity"/>
    <property type="evidence" value="ECO:0007669"/>
    <property type="project" value="InterPro"/>
</dbReference>
<feature type="chain" id="PRO_5015973406" description="Phosphatidate phosphatase APP1 catalytic domain-containing protein" evidence="1">
    <location>
        <begin position="20"/>
        <end position="320"/>
    </location>
</feature>
<dbReference type="InterPro" id="IPR019236">
    <property type="entry name" value="APP1_cat"/>
</dbReference>
<accession>A0A2W5TCQ3</accession>
<dbReference type="EMBL" id="QFQP01000011">
    <property type="protein sequence ID" value="PZR12672.1"/>
    <property type="molecule type" value="Genomic_DNA"/>
</dbReference>
<dbReference type="PANTHER" id="PTHR28208:SF3">
    <property type="entry name" value="PHOSPHATIDATE PHOSPHATASE APP1"/>
    <property type="match status" value="1"/>
</dbReference>
<dbReference type="InterPro" id="IPR052935">
    <property type="entry name" value="Mg2+_PAP"/>
</dbReference>
<organism evidence="3 4">
    <name type="scientific">Archangium gephyra</name>
    <dbReference type="NCBI Taxonomy" id="48"/>
    <lineage>
        <taxon>Bacteria</taxon>
        <taxon>Pseudomonadati</taxon>
        <taxon>Myxococcota</taxon>
        <taxon>Myxococcia</taxon>
        <taxon>Myxococcales</taxon>
        <taxon>Cystobacterineae</taxon>
        <taxon>Archangiaceae</taxon>
        <taxon>Archangium</taxon>
    </lineage>
</organism>
<feature type="domain" description="Phosphatidate phosphatase APP1 catalytic" evidence="2">
    <location>
        <begin position="130"/>
        <end position="274"/>
    </location>
</feature>
<feature type="signal peptide" evidence="1">
    <location>
        <begin position="1"/>
        <end position="19"/>
    </location>
</feature>